<keyword evidence="2" id="KW-0812">Transmembrane</keyword>
<feature type="compositionally biased region" description="Polar residues" evidence="1">
    <location>
        <begin position="298"/>
        <end position="336"/>
    </location>
</feature>
<dbReference type="AlphaFoldDB" id="M2MYN9"/>
<dbReference type="OMA" id="AMMKHEA"/>
<feature type="transmembrane region" description="Helical" evidence="2">
    <location>
        <begin position="847"/>
        <end position="868"/>
    </location>
</feature>
<dbReference type="EMBL" id="KB445555">
    <property type="protein sequence ID" value="EMC96723.1"/>
    <property type="molecule type" value="Genomic_DNA"/>
</dbReference>
<feature type="compositionally biased region" description="Basic and acidic residues" evidence="1">
    <location>
        <begin position="542"/>
        <end position="551"/>
    </location>
</feature>
<feature type="transmembrane region" description="Helical" evidence="2">
    <location>
        <begin position="923"/>
        <end position="942"/>
    </location>
</feature>
<dbReference type="Proteomes" id="UP000011761">
    <property type="component" value="Unassembled WGS sequence"/>
</dbReference>
<feature type="region of interest" description="Disordered" evidence="1">
    <location>
        <begin position="234"/>
        <end position="368"/>
    </location>
</feature>
<feature type="region of interest" description="Disordered" evidence="1">
    <location>
        <begin position="192"/>
        <end position="211"/>
    </location>
</feature>
<feature type="compositionally biased region" description="Basic residues" evidence="1">
    <location>
        <begin position="407"/>
        <end position="416"/>
    </location>
</feature>
<feature type="compositionally biased region" description="Low complexity" evidence="1">
    <location>
        <begin position="261"/>
        <end position="272"/>
    </location>
</feature>
<evidence type="ECO:0000256" key="1">
    <source>
        <dbReference type="SAM" id="MobiDB-lite"/>
    </source>
</evidence>
<gene>
    <name evidence="3" type="ORF">BAUCODRAFT_487064</name>
</gene>
<feature type="compositionally biased region" description="Polar residues" evidence="1">
    <location>
        <begin position="666"/>
        <end position="677"/>
    </location>
</feature>
<feature type="compositionally biased region" description="Basic and acidic residues" evidence="1">
    <location>
        <begin position="707"/>
        <end position="719"/>
    </location>
</feature>
<reference evidence="3 4" key="1">
    <citation type="journal article" date="2012" name="PLoS Pathog.">
        <title>Diverse lifestyles and strategies of plant pathogenesis encoded in the genomes of eighteen Dothideomycetes fungi.</title>
        <authorList>
            <person name="Ohm R.A."/>
            <person name="Feau N."/>
            <person name="Henrissat B."/>
            <person name="Schoch C.L."/>
            <person name="Horwitz B.A."/>
            <person name="Barry K.W."/>
            <person name="Condon B.J."/>
            <person name="Copeland A.C."/>
            <person name="Dhillon B."/>
            <person name="Glaser F."/>
            <person name="Hesse C.N."/>
            <person name="Kosti I."/>
            <person name="LaButti K."/>
            <person name="Lindquist E.A."/>
            <person name="Lucas S."/>
            <person name="Salamov A.A."/>
            <person name="Bradshaw R.E."/>
            <person name="Ciuffetti L."/>
            <person name="Hamelin R.C."/>
            <person name="Kema G.H.J."/>
            <person name="Lawrence C."/>
            <person name="Scott J.A."/>
            <person name="Spatafora J.W."/>
            <person name="Turgeon B.G."/>
            <person name="de Wit P.J.G.M."/>
            <person name="Zhong S."/>
            <person name="Goodwin S.B."/>
            <person name="Grigoriev I.V."/>
        </authorList>
    </citation>
    <scope>NUCLEOTIDE SEQUENCE [LARGE SCALE GENOMIC DNA]</scope>
    <source>
        <strain evidence="3 4">UAMH 10762</strain>
    </source>
</reference>
<keyword evidence="2" id="KW-1133">Transmembrane helix</keyword>
<organism evidence="3 4">
    <name type="scientific">Baudoinia panamericana (strain UAMH 10762)</name>
    <name type="common">Angels' share fungus</name>
    <name type="synonym">Baudoinia compniacensis (strain UAMH 10762)</name>
    <dbReference type="NCBI Taxonomy" id="717646"/>
    <lineage>
        <taxon>Eukaryota</taxon>
        <taxon>Fungi</taxon>
        <taxon>Dikarya</taxon>
        <taxon>Ascomycota</taxon>
        <taxon>Pezizomycotina</taxon>
        <taxon>Dothideomycetes</taxon>
        <taxon>Dothideomycetidae</taxon>
        <taxon>Mycosphaerellales</taxon>
        <taxon>Teratosphaeriaceae</taxon>
        <taxon>Baudoinia</taxon>
    </lineage>
</organism>
<feature type="compositionally biased region" description="Basic and acidic residues" evidence="1">
    <location>
        <begin position="27"/>
        <end position="47"/>
    </location>
</feature>
<proteinExistence type="predicted"/>
<dbReference type="HOGENOM" id="CLU_311215_0_0_1"/>
<evidence type="ECO:0008006" key="5">
    <source>
        <dbReference type="Google" id="ProtNLM"/>
    </source>
</evidence>
<dbReference type="GeneID" id="19114818"/>
<protein>
    <recommendedName>
        <fullName evidence="5">Serine-rich protein</fullName>
    </recommendedName>
</protein>
<feature type="compositionally biased region" description="Low complexity" evidence="1">
    <location>
        <begin position="417"/>
        <end position="431"/>
    </location>
</feature>
<feature type="region of interest" description="Disordered" evidence="1">
    <location>
        <begin position="477"/>
        <end position="610"/>
    </location>
</feature>
<feature type="compositionally biased region" description="Basic and acidic residues" evidence="1">
    <location>
        <begin position="871"/>
        <end position="880"/>
    </location>
</feature>
<feature type="compositionally biased region" description="Low complexity" evidence="1">
    <location>
        <begin position="593"/>
        <end position="603"/>
    </location>
</feature>
<accession>M2MYN9</accession>
<evidence type="ECO:0000313" key="4">
    <source>
        <dbReference type="Proteomes" id="UP000011761"/>
    </source>
</evidence>
<feature type="region of interest" description="Disordered" evidence="1">
    <location>
        <begin position="404"/>
        <end position="433"/>
    </location>
</feature>
<dbReference type="eggNOG" id="ENOG502S8T0">
    <property type="taxonomic scope" value="Eukaryota"/>
</dbReference>
<keyword evidence="4" id="KW-1185">Reference proteome</keyword>
<evidence type="ECO:0000313" key="3">
    <source>
        <dbReference type="EMBL" id="EMC96723.1"/>
    </source>
</evidence>
<sequence>MFLDPEPKRSRQSMAASPFFSAQMPAEKPDDQRWRFRRKPLQERSESRNNQQSLDTEPAKPTIRLVKHSPSPSAHTRSSTSDSSTFDDIQIAKEVVLRKHEGVVHRSSHPEIVPSASVAEPGFVALSVSDLSTPANEAQKLELPCSITLLPKGSTHVVPRTAWHRRSGSSGNYSNSSTLNTGDISLVLASSGRSERLSQGTTLRGTPTPYELEHRERLEAKEAVQGPAQALETLQEASPERPTVRAVPPSIKSPVTGDQPGSGPSESSSPRPQTAPSVADSERGPFIPRNSSRRRSSAGPQTAHPTVTERSQQRSLRGQLSGDSLATSETVFTRPSSPIVVVYDSDSSRPRSQSQPLHHTPSIESIQSRLQSPTIIQPISHHDIVDSSSWASLRSSSSIDTLSPIHIPKRRAKKRPASLSLGSGSNLASGSTKMDMEDVDTLPYPRQAFSSHLSTIASESDWQSRINSQRLSHFSLGSGVLTGDDSSGARLSGTWTRKRRESAPTVSGDPDSTPSDEAGDMTLGIFREESAKPQPLFKRTPRGSEESRKYEGPLPPLPPKPRGRESDEIVDRVSNLQTPSLRPSRSGYSLRQRSNSTPSGSNSHSRHLSQASNLESDRWSYGSSIFPLWAKQFYAGNAQLLSASKITLSSNTTPRPQRPPHARHGSQWTERSVTSRLGTGYSEIDTESPASSHFLPSIFRPRTRIKGPGDSHGRSSDARRSKRTRPSAEGGRPDSLAIFEIPLPETGNAETLPSGQPKWGTLKDSPTQKTTAESRRPLPRKYSKQKHWNDMQFPRPMTKDRLSDLTFDNPQLKPTPRQHSRRLSAWRPPSVVESLDTLINSRCNRQILLFCLGFICPLLWMLASVLPLPKRPSDADESEKGNGASEEDVQSAMMKHEAGFAERRWRDEKTWTKARWWRTLNRVMSVIGVLIIGAVIAIAVVSTR</sequence>
<feature type="compositionally biased region" description="Polar residues" evidence="1">
    <location>
        <begin position="574"/>
        <end position="592"/>
    </location>
</feature>
<feature type="compositionally biased region" description="Low complexity" evidence="1">
    <location>
        <begin position="68"/>
        <end position="84"/>
    </location>
</feature>
<feature type="region of interest" description="Disordered" evidence="1">
    <location>
        <begin position="1"/>
        <end position="86"/>
    </location>
</feature>
<dbReference type="RefSeq" id="XP_007676653.1">
    <property type="nucleotide sequence ID" value="XM_007678463.1"/>
</dbReference>
<dbReference type="OrthoDB" id="4153178at2759"/>
<dbReference type="KEGG" id="bcom:BAUCODRAFT_487064"/>
<name>M2MYN9_BAUPA</name>
<feature type="region of interest" description="Disordered" evidence="1">
    <location>
        <begin position="649"/>
        <end position="784"/>
    </location>
</feature>
<evidence type="ECO:0000256" key="2">
    <source>
        <dbReference type="SAM" id="Phobius"/>
    </source>
</evidence>
<feature type="region of interest" description="Disordered" evidence="1">
    <location>
        <begin position="871"/>
        <end position="892"/>
    </location>
</feature>
<feature type="compositionally biased region" description="Basic and acidic residues" evidence="1">
    <location>
        <begin position="562"/>
        <end position="571"/>
    </location>
</feature>
<keyword evidence="2" id="KW-0472">Membrane</keyword>